<keyword evidence="1" id="KW-1133">Transmembrane helix</keyword>
<keyword evidence="3" id="KW-1185">Reference proteome</keyword>
<sequence length="182" mass="20996">MQLFKGCQKDEKKTLNYGENRKRFNGKLKKTRGRKTKMSGKIYKEFVSLFLSFLGVFAFIVILWTSYNTAKERNLLFENVIGLLHADSVENGDLAKIYATANLLGRADLIKKSSFQFQANLTASNVWIAHYLADTNDDIDLKEAVEEYLLENASKTIGNSTWREEVNRKIDFRKNKLRSLLK</sequence>
<evidence type="ECO:0000313" key="3">
    <source>
        <dbReference type="Proteomes" id="UP000886998"/>
    </source>
</evidence>
<evidence type="ECO:0000313" key="2">
    <source>
        <dbReference type="EMBL" id="GFY42247.1"/>
    </source>
</evidence>
<accession>A0A8X6WVM1</accession>
<gene>
    <name evidence="2" type="ORF">TNIN_43011</name>
</gene>
<comment type="caution">
    <text evidence="2">The sequence shown here is derived from an EMBL/GenBank/DDBJ whole genome shotgun (WGS) entry which is preliminary data.</text>
</comment>
<keyword evidence="1" id="KW-0812">Transmembrane</keyword>
<reference evidence="2" key="1">
    <citation type="submission" date="2020-08" db="EMBL/GenBank/DDBJ databases">
        <title>Multicomponent nature underlies the extraordinary mechanical properties of spider dragline silk.</title>
        <authorList>
            <person name="Kono N."/>
            <person name="Nakamura H."/>
            <person name="Mori M."/>
            <person name="Yoshida Y."/>
            <person name="Ohtoshi R."/>
            <person name="Malay A.D."/>
            <person name="Moran D.A.P."/>
            <person name="Tomita M."/>
            <person name="Numata K."/>
            <person name="Arakawa K."/>
        </authorList>
    </citation>
    <scope>NUCLEOTIDE SEQUENCE</scope>
</reference>
<dbReference type="Proteomes" id="UP000886998">
    <property type="component" value="Unassembled WGS sequence"/>
</dbReference>
<evidence type="ECO:0000256" key="1">
    <source>
        <dbReference type="SAM" id="Phobius"/>
    </source>
</evidence>
<name>A0A8X6WVM1_9ARAC</name>
<feature type="transmembrane region" description="Helical" evidence="1">
    <location>
        <begin position="46"/>
        <end position="67"/>
    </location>
</feature>
<organism evidence="2 3">
    <name type="scientific">Trichonephila inaurata madagascariensis</name>
    <dbReference type="NCBI Taxonomy" id="2747483"/>
    <lineage>
        <taxon>Eukaryota</taxon>
        <taxon>Metazoa</taxon>
        <taxon>Ecdysozoa</taxon>
        <taxon>Arthropoda</taxon>
        <taxon>Chelicerata</taxon>
        <taxon>Arachnida</taxon>
        <taxon>Araneae</taxon>
        <taxon>Araneomorphae</taxon>
        <taxon>Entelegynae</taxon>
        <taxon>Araneoidea</taxon>
        <taxon>Nephilidae</taxon>
        <taxon>Trichonephila</taxon>
        <taxon>Trichonephila inaurata</taxon>
    </lineage>
</organism>
<dbReference type="AlphaFoldDB" id="A0A8X6WVM1"/>
<proteinExistence type="predicted"/>
<dbReference type="EMBL" id="BMAV01002970">
    <property type="protein sequence ID" value="GFY42247.1"/>
    <property type="molecule type" value="Genomic_DNA"/>
</dbReference>
<protein>
    <submittedName>
        <fullName evidence="2">Uncharacterized protein</fullName>
    </submittedName>
</protein>
<keyword evidence="1" id="KW-0472">Membrane</keyword>